<feature type="region of interest" description="Disordered" evidence="10">
    <location>
        <begin position="1"/>
        <end position="48"/>
    </location>
</feature>
<dbReference type="PANTHER" id="PTHR21072:SF13">
    <property type="entry name" value="GPI TRANSAMIDASE COMPONENT PIG-S"/>
    <property type="match status" value="1"/>
</dbReference>
<dbReference type="EMBL" id="GG698518">
    <property type="protein sequence ID" value="EGD99139.1"/>
    <property type="molecule type" value="Genomic_DNA"/>
</dbReference>
<organism evidence="12 13">
    <name type="scientific">Trichophyton tonsurans (strain CBS 112818)</name>
    <name type="common">Scalp ringworm fungus</name>
    <dbReference type="NCBI Taxonomy" id="647933"/>
    <lineage>
        <taxon>Eukaryota</taxon>
        <taxon>Fungi</taxon>
        <taxon>Dikarya</taxon>
        <taxon>Ascomycota</taxon>
        <taxon>Pezizomycotina</taxon>
        <taxon>Eurotiomycetes</taxon>
        <taxon>Eurotiomycetidae</taxon>
        <taxon>Onygenales</taxon>
        <taxon>Arthrodermataceae</taxon>
        <taxon>Trichophyton</taxon>
    </lineage>
</organism>
<evidence type="ECO:0000256" key="6">
    <source>
        <dbReference type="ARBA" id="ARBA00022824"/>
    </source>
</evidence>
<dbReference type="PANTHER" id="PTHR21072">
    <property type="entry name" value="GPI TRANSAMIDASE COMPONENT PIG-S"/>
    <property type="match status" value="1"/>
</dbReference>
<feature type="transmembrane region" description="Helical" evidence="11">
    <location>
        <begin position="55"/>
        <end position="73"/>
    </location>
</feature>
<evidence type="ECO:0000256" key="2">
    <source>
        <dbReference type="ARBA" id="ARBA00004687"/>
    </source>
</evidence>
<gene>
    <name evidence="12" type="ORF">TESG_06494</name>
</gene>
<dbReference type="GO" id="GO:0006506">
    <property type="term" value="P:GPI anchor biosynthetic process"/>
    <property type="evidence" value="ECO:0007669"/>
    <property type="project" value="UniProtKB-UniPathway"/>
</dbReference>
<feature type="compositionally biased region" description="Low complexity" evidence="10">
    <location>
        <begin position="9"/>
        <end position="25"/>
    </location>
</feature>
<proteinExistence type="inferred from homology"/>
<feature type="transmembrane region" description="Helical" evidence="11">
    <location>
        <begin position="457"/>
        <end position="476"/>
    </location>
</feature>
<reference evidence="13" key="1">
    <citation type="journal article" date="2012" name="MBio">
        <title>Comparative genome analysis of Trichophyton rubrum and related dermatophytes reveals candidate genes involved in infection.</title>
        <authorList>
            <person name="Martinez D.A."/>
            <person name="Oliver B.G."/>
            <person name="Graeser Y."/>
            <person name="Goldberg J.M."/>
            <person name="Li W."/>
            <person name="Martinez-Rossi N.M."/>
            <person name="Monod M."/>
            <person name="Shelest E."/>
            <person name="Barton R.C."/>
            <person name="Birch E."/>
            <person name="Brakhage A.A."/>
            <person name="Chen Z."/>
            <person name="Gurr S.J."/>
            <person name="Heiman D."/>
            <person name="Heitman J."/>
            <person name="Kosti I."/>
            <person name="Rossi A."/>
            <person name="Saif S."/>
            <person name="Samalova M."/>
            <person name="Saunders C.W."/>
            <person name="Shea T."/>
            <person name="Summerbell R.C."/>
            <person name="Xu J."/>
            <person name="Young S."/>
            <person name="Zeng Q."/>
            <person name="Birren B.W."/>
            <person name="Cuomo C.A."/>
            <person name="White T.C."/>
        </authorList>
    </citation>
    <scope>NUCLEOTIDE SEQUENCE [LARGE SCALE GENOMIC DNA]</scope>
    <source>
        <strain evidence="13">CBS 112818</strain>
    </source>
</reference>
<keyword evidence="13" id="KW-1185">Reference proteome</keyword>
<evidence type="ECO:0000256" key="5">
    <source>
        <dbReference type="ARBA" id="ARBA00022692"/>
    </source>
</evidence>
<keyword evidence="7 11" id="KW-1133">Transmembrane helix</keyword>
<comment type="similarity">
    <text evidence="3">Belongs to the PIGS family.</text>
</comment>
<dbReference type="InterPro" id="IPR019540">
    <property type="entry name" value="PtdIno-glycan_biosynth_class_S"/>
</dbReference>
<keyword evidence="4" id="KW-0337">GPI-anchor biosynthesis</keyword>
<evidence type="ECO:0000256" key="3">
    <source>
        <dbReference type="ARBA" id="ARBA00005316"/>
    </source>
</evidence>
<evidence type="ECO:0000313" key="13">
    <source>
        <dbReference type="Proteomes" id="UP000009172"/>
    </source>
</evidence>
<keyword evidence="9" id="KW-0325">Glycoprotein</keyword>
<dbReference type="Proteomes" id="UP000009172">
    <property type="component" value="Unassembled WGS sequence"/>
</dbReference>
<dbReference type="GO" id="GO:0016255">
    <property type="term" value="P:attachment of GPI anchor to protein"/>
    <property type="evidence" value="ECO:0007669"/>
    <property type="project" value="InterPro"/>
</dbReference>
<comment type="pathway">
    <text evidence="2">Glycolipid biosynthesis; glycosylphosphatidylinositol-anchor biosynthesis.</text>
</comment>
<evidence type="ECO:0000256" key="11">
    <source>
        <dbReference type="SAM" id="Phobius"/>
    </source>
</evidence>
<dbReference type="UniPathway" id="UPA00196"/>
<evidence type="ECO:0000256" key="9">
    <source>
        <dbReference type="ARBA" id="ARBA00023180"/>
    </source>
</evidence>
<dbReference type="OrthoDB" id="28748at2759"/>
<evidence type="ECO:0000256" key="4">
    <source>
        <dbReference type="ARBA" id="ARBA00022502"/>
    </source>
</evidence>
<accession>F2S6F6</accession>
<dbReference type="Pfam" id="PF10510">
    <property type="entry name" value="PIG-S"/>
    <property type="match status" value="2"/>
</dbReference>
<dbReference type="HOGENOM" id="CLU_010026_1_0_1"/>
<evidence type="ECO:0000313" key="12">
    <source>
        <dbReference type="EMBL" id="EGD99139.1"/>
    </source>
</evidence>
<dbReference type="AlphaFoldDB" id="F2S6F6"/>
<protein>
    <submittedName>
        <fullName evidence="12">GPI transamidase component PIG-S</fullName>
    </submittedName>
</protein>
<keyword evidence="6" id="KW-0256">Endoplasmic reticulum</keyword>
<keyword evidence="8 11" id="KW-0472">Membrane</keyword>
<evidence type="ECO:0000256" key="7">
    <source>
        <dbReference type="ARBA" id="ARBA00022989"/>
    </source>
</evidence>
<sequence>MVKEDSTRAKSPAAWPDAPSSPDSSLGPVDETAPASAVHRNAPPEKPETVRRRSLIVLTFWLIILLLGLPMWWKTTSIYRAKLPLNEMENWAAGKSGATTNRLHSPLTTFIANELHTLFNEEKATLEYILSQSNSATTSSKHAAQGAVNKDQRANLSPAIQPLLLESIASRVKKSFKYAETYHLSFSLFTPGPAPSSWDIELALKEYLSPLLNVFSPISNFSVDTQVQVYAKFSPTATPPEYDESKAAWTLKQDDLSGFINAAEWPLSPSIGGGPTINFILYVPSPAQSPLVVKENAATSWLIPQWGGVVILNPPVSSSSELQHPPHLSREALKPAMDTFSHQLLTLLGTPTSPPSLPLRLQSLIRIHTASLLLSASSTMGSLARLTLSLPSIPIPVTVANSVSHTLSRLSSTCEMLHQGAFESALAHARVAENEAERSFFEKSMVGQVYFPDEHKVAVYLPLLGPIGVPLVLGLIKEIKRMLLG</sequence>
<dbReference type="GO" id="GO:0042765">
    <property type="term" value="C:GPI-anchor transamidase complex"/>
    <property type="evidence" value="ECO:0007669"/>
    <property type="project" value="InterPro"/>
</dbReference>
<evidence type="ECO:0000256" key="8">
    <source>
        <dbReference type="ARBA" id="ARBA00023136"/>
    </source>
</evidence>
<keyword evidence="5 11" id="KW-0812">Transmembrane</keyword>
<evidence type="ECO:0000256" key="10">
    <source>
        <dbReference type="SAM" id="MobiDB-lite"/>
    </source>
</evidence>
<name>F2S6F6_TRIT1</name>
<comment type="subcellular location">
    <subcellularLocation>
        <location evidence="1">Endoplasmic reticulum membrane</location>
        <topology evidence="1">Multi-pass membrane protein</topology>
    </subcellularLocation>
</comment>
<evidence type="ECO:0000256" key="1">
    <source>
        <dbReference type="ARBA" id="ARBA00004477"/>
    </source>
</evidence>